<dbReference type="Gene3D" id="1.10.10.10">
    <property type="entry name" value="Winged helix-like DNA-binding domain superfamily/Winged helix DNA-binding domain"/>
    <property type="match status" value="1"/>
</dbReference>
<name>A0A1T5AP34_9FIRM</name>
<dbReference type="AlphaFoldDB" id="A0A1T5AP34"/>
<dbReference type="PROSITE" id="PS51118">
    <property type="entry name" value="HTH_HXLR"/>
    <property type="match status" value="1"/>
</dbReference>
<accession>A0A1T5AP34</accession>
<reference evidence="6" key="1">
    <citation type="submission" date="2017-02" db="EMBL/GenBank/DDBJ databases">
        <authorList>
            <person name="Varghese N."/>
            <person name="Submissions S."/>
        </authorList>
    </citation>
    <scope>NUCLEOTIDE SEQUENCE [LARGE SCALE GENOMIC DNA]</scope>
    <source>
        <strain evidence="6">ATCC 35199</strain>
    </source>
</reference>
<gene>
    <name evidence="5" type="ORF">SAMN02745120_1059</name>
</gene>
<evidence type="ECO:0000313" key="5">
    <source>
        <dbReference type="EMBL" id="SKB36587.1"/>
    </source>
</evidence>
<evidence type="ECO:0000313" key="6">
    <source>
        <dbReference type="Proteomes" id="UP000243406"/>
    </source>
</evidence>
<proteinExistence type="predicted"/>
<keyword evidence="3" id="KW-0804">Transcription</keyword>
<sequence length="108" mass="12592">METKTDMKYNCPIQYTLDLIGGKWKLIIIWHLATEGIMRYSELRRSLKGITHKMLSQQLKELESDGFIHREEYPQVPPKVEYSLTDFGKSILPVLKGMSEWGTSNMNK</sequence>
<dbReference type="EMBL" id="FUYN01000002">
    <property type="protein sequence ID" value="SKB36587.1"/>
    <property type="molecule type" value="Genomic_DNA"/>
</dbReference>
<protein>
    <submittedName>
        <fullName evidence="5">Transcriptional regulator, HxlR family</fullName>
    </submittedName>
</protein>
<dbReference type="PANTHER" id="PTHR33204:SF29">
    <property type="entry name" value="TRANSCRIPTIONAL REGULATOR"/>
    <property type="match status" value="1"/>
</dbReference>
<keyword evidence="1" id="KW-0805">Transcription regulation</keyword>
<evidence type="ECO:0000256" key="3">
    <source>
        <dbReference type="ARBA" id="ARBA00023163"/>
    </source>
</evidence>
<feature type="domain" description="HTH hxlR-type" evidence="4">
    <location>
        <begin position="11"/>
        <end position="108"/>
    </location>
</feature>
<dbReference type="SUPFAM" id="SSF46785">
    <property type="entry name" value="Winged helix' DNA-binding domain"/>
    <property type="match status" value="1"/>
</dbReference>
<dbReference type="RefSeq" id="WP_079588988.1">
    <property type="nucleotide sequence ID" value="NZ_FUYN01000002.1"/>
</dbReference>
<dbReference type="OrthoDB" id="9791143at2"/>
<dbReference type="Pfam" id="PF01638">
    <property type="entry name" value="HxlR"/>
    <property type="match status" value="1"/>
</dbReference>
<dbReference type="GO" id="GO:0003677">
    <property type="term" value="F:DNA binding"/>
    <property type="evidence" value="ECO:0007669"/>
    <property type="project" value="UniProtKB-KW"/>
</dbReference>
<dbReference type="InterPro" id="IPR036388">
    <property type="entry name" value="WH-like_DNA-bd_sf"/>
</dbReference>
<dbReference type="InterPro" id="IPR002577">
    <property type="entry name" value="HTH_HxlR"/>
</dbReference>
<dbReference type="PANTHER" id="PTHR33204">
    <property type="entry name" value="TRANSCRIPTIONAL REGULATOR, MARR FAMILY"/>
    <property type="match status" value="1"/>
</dbReference>
<dbReference type="InterPro" id="IPR036390">
    <property type="entry name" value="WH_DNA-bd_sf"/>
</dbReference>
<evidence type="ECO:0000256" key="2">
    <source>
        <dbReference type="ARBA" id="ARBA00023125"/>
    </source>
</evidence>
<keyword evidence="2" id="KW-0238">DNA-binding</keyword>
<keyword evidence="6" id="KW-1185">Reference proteome</keyword>
<evidence type="ECO:0000256" key="1">
    <source>
        <dbReference type="ARBA" id="ARBA00023015"/>
    </source>
</evidence>
<dbReference type="Proteomes" id="UP000243406">
    <property type="component" value="Unassembled WGS sequence"/>
</dbReference>
<evidence type="ECO:0000259" key="4">
    <source>
        <dbReference type="PROSITE" id="PS51118"/>
    </source>
</evidence>
<organism evidence="5 6">
    <name type="scientific">Acetoanaerobium noterae</name>
    <dbReference type="NCBI Taxonomy" id="745369"/>
    <lineage>
        <taxon>Bacteria</taxon>
        <taxon>Bacillati</taxon>
        <taxon>Bacillota</taxon>
        <taxon>Clostridia</taxon>
        <taxon>Peptostreptococcales</taxon>
        <taxon>Filifactoraceae</taxon>
        <taxon>Acetoanaerobium</taxon>
    </lineage>
</organism>